<proteinExistence type="predicted"/>
<evidence type="ECO:0000313" key="1">
    <source>
        <dbReference type="EMBL" id="KDA01498.1"/>
    </source>
</evidence>
<name>A0A059G4V3_9PROT</name>
<accession>A0A059G4V3</accession>
<protein>
    <submittedName>
        <fullName evidence="1">Uncharacterized protein</fullName>
    </submittedName>
</protein>
<reference evidence="1 2" key="1">
    <citation type="journal article" date="2014" name="Antonie Van Leeuwenhoek">
        <title>Hyphomonas beringensis sp. nov. and Hyphomonas chukchiensis sp. nov., isolated from surface seawater of the Bering Sea and Chukchi Sea.</title>
        <authorList>
            <person name="Li C."/>
            <person name="Lai Q."/>
            <person name="Li G."/>
            <person name="Dong C."/>
            <person name="Wang J."/>
            <person name="Liao Y."/>
            <person name="Shao Z."/>
        </authorList>
    </citation>
    <scope>NUCLEOTIDE SEQUENCE [LARGE SCALE GENOMIC DNA]</scope>
    <source>
        <strain evidence="1 2">SCH89</strain>
    </source>
</reference>
<dbReference type="EMBL" id="ARYL01000026">
    <property type="protein sequence ID" value="KDA01498.1"/>
    <property type="molecule type" value="Genomic_DNA"/>
</dbReference>
<dbReference type="Proteomes" id="UP000024942">
    <property type="component" value="Unassembled WGS sequence"/>
</dbReference>
<dbReference type="AlphaFoldDB" id="A0A059G4V3"/>
<keyword evidence="2" id="KW-1185">Reference proteome</keyword>
<organism evidence="1 2">
    <name type="scientific">Hyphomonas oceanitis SCH89</name>
    <dbReference type="NCBI Taxonomy" id="1280953"/>
    <lineage>
        <taxon>Bacteria</taxon>
        <taxon>Pseudomonadati</taxon>
        <taxon>Pseudomonadota</taxon>
        <taxon>Alphaproteobacteria</taxon>
        <taxon>Hyphomonadales</taxon>
        <taxon>Hyphomonadaceae</taxon>
        <taxon>Hyphomonas</taxon>
    </lineage>
</organism>
<comment type="caution">
    <text evidence="1">The sequence shown here is derived from an EMBL/GenBank/DDBJ whole genome shotgun (WGS) entry which is preliminary data.</text>
</comment>
<evidence type="ECO:0000313" key="2">
    <source>
        <dbReference type="Proteomes" id="UP000024942"/>
    </source>
</evidence>
<sequence>MTASSSATPAISLYDPISPPISAPPPCGRAKSCFRAIVRLFRVQADSAVAFDQIKTSLYVRANDLF</sequence>
<gene>
    <name evidence="1" type="ORF">HOC_15102</name>
</gene>